<dbReference type="RefSeq" id="WP_028258252.1">
    <property type="nucleotide sequence ID" value="NZ_JRNT01000014.1"/>
</dbReference>
<keyword evidence="6 7" id="KW-0066">ATP synthesis</keyword>
<dbReference type="GO" id="GO:0045259">
    <property type="term" value="C:proton-transporting ATP synthase complex"/>
    <property type="evidence" value="ECO:0007669"/>
    <property type="project" value="UniProtKB-KW"/>
</dbReference>
<dbReference type="Proteomes" id="UP000029628">
    <property type="component" value="Unassembled WGS sequence"/>
</dbReference>
<evidence type="ECO:0000256" key="6">
    <source>
        <dbReference type="ARBA" id="ARBA00023310"/>
    </source>
</evidence>
<dbReference type="Pfam" id="PF00213">
    <property type="entry name" value="OSCP"/>
    <property type="match status" value="1"/>
</dbReference>
<evidence type="ECO:0000313" key="9">
    <source>
        <dbReference type="EMBL" id="KGF47272.1"/>
    </source>
</evidence>
<dbReference type="SUPFAM" id="SSF47928">
    <property type="entry name" value="N-terminal domain of the delta subunit of the F1F0-ATP synthase"/>
    <property type="match status" value="1"/>
</dbReference>
<evidence type="ECO:0000313" key="10">
    <source>
        <dbReference type="Proteomes" id="UP000029628"/>
    </source>
</evidence>
<evidence type="ECO:0000256" key="7">
    <source>
        <dbReference type="HAMAP-Rule" id="MF_01416"/>
    </source>
</evidence>
<dbReference type="NCBIfam" id="TIGR01145">
    <property type="entry name" value="ATP_synt_delta"/>
    <property type="match status" value="1"/>
</dbReference>
<comment type="caution">
    <text evidence="9">The sequence shown here is derived from an EMBL/GenBank/DDBJ whole genome shotgun (WGS) entry which is preliminary data.</text>
</comment>
<dbReference type="PANTHER" id="PTHR11910">
    <property type="entry name" value="ATP SYNTHASE DELTA CHAIN"/>
    <property type="match status" value="1"/>
</dbReference>
<evidence type="ECO:0000256" key="4">
    <source>
        <dbReference type="ARBA" id="ARBA00023065"/>
    </source>
</evidence>
<protein>
    <recommendedName>
        <fullName evidence="7">ATP synthase subunit delta</fullName>
    </recommendedName>
    <alternativeName>
        <fullName evidence="7">ATP synthase F(1) sector subunit delta</fullName>
    </alternativeName>
    <alternativeName>
        <fullName evidence="7">F-type ATPase subunit delta</fullName>
        <shortName evidence="7">F-ATPase subunit delta</shortName>
    </alternativeName>
</protein>
<dbReference type="eggNOG" id="COG0712">
    <property type="taxonomic scope" value="Bacteria"/>
</dbReference>
<evidence type="ECO:0000256" key="8">
    <source>
        <dbReference type="SAM" id="Coils"/>
    </source>
</evidence>
<comment type="subcellular location">
    <subcellularLocation>
        <location evidence="7">Cell membrane</location>
        <topology evidence="7">Peripheral membrane protein</topology>
    </subcellularLocation>
    <subcellularLocation>
        <location evidence="1">Membrane</location>
    </subcellularLocation>
</comment>
<dbReference type="HAMAP" id="MF_01416">
    <property type="entry name" value="ATP_synth_delta_bact"/>
    <property type="match status" value="1"/>
</dbReference>
<comment type="function">
    <text evidence="7">This protein is part of the stalk that links CF(0) to CF(1). It either transmits conformational changes from CF(0) to CF(1) or is implicated in proton conduction.</text>
</comment>
<gene>
    <name evidence="7" type="primary">atpH</name>
    <name evidence="9" type="ORF">HMPREF0872_05325</name>
</gene>
<keyword evidence="8" id="KW-0175">Coiled coil</keyword>
<feature type="coiled-coil region" evidence="8">
    <location>
        <begin position="10"/>
        <end position="37"/>
    </location>
</feature>
<keyword evidence="5 7" id="KW-0472">Membrane</keyword>
<dbReference type="InterPro" id="IPR026015">
    <property type="entry name" value="ATP_synth_OSCP/delta_N_sf"/>
</dbReference>
<keyword evidence="7" id="KW-0139">CF(1)</keyword>
<proteinExistence type="inferred from homology"/>
<comment type="similarity">
    <text evidence="7">Belongs to the ATPase delta chain family.</text>
</comment>
<evidence type="ECO:0000256" key="2">
    <source>
        <dbReference type="ARBA" id="ARBA00022448"/>
    </source>
</evidence>
<sequence length="188" mass="21156">MGVRIVADKYSEAMLELAQESNTLAQLEEELTYVQDVMKDHAELTMVLTHPVMENHVKIELIDKIFSQAISTMALNFMKVMIQRNRASYMREAIQGFITKARELRNIVEADVFVTEPLSEAAKEKLLAKLQATLQKEVILNVTIHPHIMGGMIIQIGDKRIDASVARRLEELEKTLHNAGSTQIGVNG</sequence>
<keyword evidence="3 7" id="KW-0375">Hydrogen ion transport</keyword>
<dbReference type="AlphaFoldDB" id="A0A096BX31"/>
<name>A0A096BX31_9FIRM</name>
<keyword evidence="7" id="KW-1003">Cell membrane</keyword>
<organism evidence="9 10">
    <name type="scientific">Veillonella montpellierensis DNF00314</name>
    <dbReference type="NCBI Taxonomy" id="1401067"/>
    <lineage>
        <taxon>Bacteria</taxon>
        <taxon>Bacillati</taxon>
        <taxon>Bacillota</taxon>
        <taxon>Negativicutes</taxon>
        <taxon>Veillonellales</taxon>
        <taxon>Veillonellaceae</taxon>
        <taxon>Veillonella</taxon>
    </lineage>
</organism>
<dbReference type="Gene3D" id="1.10.520.20">
    <property type="entry name" value="N-terminal domain of the delta subunit of the F1F0-ATP synthase"/>
    <property type="match status" value="1"/>
</dbReference>
<dbReference type="GO" id="GO:0046933">
    <property type="term" value="F:proton-transporting ATP synthase activity, rotational mechanism"/>
    <property type="evidence" value="ECO:0007669"/>
    <property type="project" value="UniProtKB-UniRule"/>
</dbReference>
<accession>A0A096BX31</accession>
<keyword evidence="2 7" id="KW-0813">Transport</keyword>
<dbReference type="EMBL" id="JRNT01000014">
    <property type="protein sequence ID" value="KGF47272.1"/>
    <property type="molecule type" value="Genomic_DNA"/>
</dbReference>
<evidence type="ECO:0000256" key="5">
    <source>
        <dbReference type="ARBA" id="ARBA00023136"/>
    </source>
</evidence>
<comment type="function">
    <text evidence="7">F(1)F(0) ATP synthase produces ATP from ADP in the presence of a proton or sodium gradient. F-type ATPases consist of two structural domains, F(1) containing the extramembraneous catalytic core and F(0) containing the membrane proton channel, linked together by a central stalk and a peripheral stalk. During catalysis, ATP synthesis in the catalytic domain of F(1) is coupled via a rotary mechanism of the central stalk subunits to proton translocation.</text>
</comment>
<evidence type="ECO:0000256" key="1">
    <source>
        <dbReference type="ARBA" id="ARBA00004370"/>
    </source>
</evidence>
<keyword evidence="4 7" id="KW-0406">Ion transport</keyword>
<reference evidence="9 10" key="1">
    <citation type="submission" date="2014-07" db="EMBL/GenBank/DDBJ databases">
        <authorList>
            <person name="McCorrison J."/>
            <person name="Sanka R."/>
            <person name="Torralba M."/>
            <person name="Gillis M."/>
            <person name="Haft D.H."/>
            <person name="Methe B."/>
            <person name="Sutton G."/>
            <person name="Nelson K.E."/>
        </authorList>
    </citation>
    <scope>NUCLEOTIDE SEQUENCE [LARGE SCALE GENOMIC DNA]</scope>
    <source>
        <strain evidence="9 10">DNF00314</strain>
    </source>
</reference>
<dbReference type="InterPro" id="IPR000711">
    <property type="entry name" value="ATPase_OSCP/dsu"/>
</dbReference>
<dbReference type="GO" id="GO:0005886">
    <property type="term" value="C:plasma membrane"/>
    <property type="evidence" value="ECO:0007669"/>
    <property type="project" value="UniProtKB-SubCell"/>
</dbReference>
<evidence type="ECO:0000256" key="3">
    <source>
        <dbReference type="ARBA" id="ARBA00022781"/>
    </source>
</evidence>
<keyword evidence="10" id="KW-1185">Reference proteome</keyword>
<dbReference type="PRINTS" id="PR00125">
    <property type="entry name" value="ATPASEDELTA"/>
</dbReference>